<dbReference type="Pfam" id="PF13649">
    <property type="entry name" value="Methyltransf_25"/>
    <property type="match status" value="1"/>
</dbReference>
<dbReference type="GO" id="GO:0032259">
    <property type="term" value="P:methylation"/>
    <property type="evidence" value="ECO:0007669"/>
    <property type="project" value="UniProtKB-KW"/>
</dbReference>
<dbReference type="Proteomes" id="UP000826616">
    <property type="component" value="Chromosome"/>
</dbReference>
<organism evidence="2 3">
    <name type="scientific">Aneurinibacillus thermoaerophilus</name>
    <dbReference type="NCBI Taxonomy" id="143495"/>
    <lineage>
        <taxon>Bacteria</taxon>
        <taxon>Bacillati</taxon>
        <taxon>Bacillota</taxon>
        <taxon>Bacilli</taxon>
        <taxon>Bacillales</taxon>
        <taxon>Paenibacillaceae</taxon>
        <taxon>Aneurinibacillus group</taxon>
        <taxon>Aneurinibacillus</taxon>
    </lineage>
</organism>
<dbReference type="InterPro" id="IPR029063">
    <property type="entry name" value="SAM-dependent_MTases_sf"/>
</dbReference>
<evidence type="ECO:0000313" key="3">
    <source>
        <dbReference type="Proteomes" id="UP000826616"/>
    </source>
</evidence>
<dbReference type="GeneID" id="97141257"/>
<dbReference type="GO" id="GO:0008168">
    <property type="term" value="F:methyltransferase activity"/>
    <property type="evidence" value="ECO:0007669"/>
    <property type="project" value="UniProtKB-KW"/>
</dbReference>
<proteinExistence type="predicted"/>
<sequence length="349" mass="39962">MDVKVLNTSANEQKLWKQLARLKEISPSLANCVDLERIKRVATDIHFYAENNSDFESQKEGGRGDVYRLAQRIPVVRAIGILNLFRLVASEENLENLLPNDLILDALGGDGVLVRALKQLLPESSIPNILTSDLSEEMIRGAVEYGIPALWQPAQQLLLKDRSMDGVILAYGTHHIPRAQRLIVCKEGFRVLKYGGRFVLHDFEEGSPVARWFKEIVDRYSYTGHDVPHFTREEIASYLIEAEFRSVNVHYVYDPFIISGKSEPELRKNLSRYLMEMYGLYRLKEQMNEENALNFIYERAKEIFQYDYEKVGLDKDFGVSKIAVYEQSGKLKIEMPRLAIVGVGIKLST</sequence>
<feature type="domain" description="Methyltransferase" evidence="1">
    <location>
        <begin position="103"/>
        <end position="196"/>
    </location>
</feature>
<dbReference type="InterPro" id="IPR041698">
    <property type="entry name" value="Methyltransf_25"/>
</dbReference>
<gene>
    <name evidence="2" type="ORF">K3F53_07740</name>
</gene>
<evidence type="ECO:0000313" key="2">
    <source>
        <dbReference type="EMBL" id="QYY44062.1"/>
    </source>
</evidence>
<dbReference type="RefSeq" id="WP_057899104.1">
    <property type="nucleotide sequence ID" value="NZ_CP080764.1"/>
</dbReference>
<dbReference type="CDD" id="cd02440">
    <property type="entry name" value="AdoMet_MTases"/>
    <property type="match status" value="1"/>
</dbReference>
<accession>A0ABX8YF07</accession>
<dbReference type="Gene3D" id="3.40.50.150">
    <property type="entry name" value="Vaccinia Virus protein VP39"/>
    <property type="match status" value="1"/>
</dbReference>
<evidence type="ECO:0000259" key="1">
    <source>
        <dbReference type="Pfam" id="PF13649"/>
    </source>
</evidence>
<reference evidence="2 3" key="1">
    <citation type="submission" date="2021-08" db="EMBL/GenBank/DDBJ databases">
        <title>Complete genome sequence of the strain Aneurinibacillus thermoaerophilus CCM 8960.</title>
        <authorList>
            <person name="Musilova J."/>
            <person name="Kourilova X."/>
            <person name="Pernicova I."/>
            <person name="Bezdicek M."/>
            <person name="Lengerova M."/>
            <person name="Obruca S."/>
            <person name="Sedlar K."/>
        </authorList>
    </citation>
    <scope>NUCLEOTIDE SEQUENCE [LARGE SCALE GENOMIC DNA]</scope>
    <source>
        <strain evidence="2 3">CCM 8960</strain>
    </source>
</reference>
<keyword evidence="2" id="KW-0489">Methyltransferase</keyword>
<keyword evidence="3" id="KW-1185">Reference proteome</keyword>
<keyword evidence="2" id="KW-0808">Transferase</keyword>
<protein>
    <submittedName>
        <fullName evidence="2">Methyltransferase domain-containing protein</fullName>
    </submittedName>
</protein>
<name>A0ABX8YF07_ANETH</name>
<dbReference type="SUPFAM" id="SSF53335">
    <property type="entry name" value="S-adenosyl-L-methionine-dependent methyltransferases"/>
    <property type="match status" value="1"/>
</dbReference>
<dbReference type="EMBL" id="CP080764">
    <property type="protein sequence ID" value="QYY44062.1"/>
    <property type="molecule type" value="Genomic_DNA"/>
</dbReference>